<gene>
    <name evidence="2" type="ORF">DERP_007282</name>
</gene>
<evidence type="ECO:0000313" key="3">
    <source>
        <dbReference type="Proteomes" id="UP000887458"/>
    </source>
</evidence>
<keyword evidence="3" id="KW-1185">Reference proteome</keyword>
<sequence length="225" mass="25125">MNKRFSRCLPHDSTSSQRDCIIVIQCFITGNGPAKRNLSSASDSQPISKSPCTGRSGSPQTLIKFLPTCLHCSKRGRVRSISCLISETNFNASSKQSPRSFAIRLISFQRSFKRSNLFLISRMAGSSDRPALPIISFALFFTALNASSHFFCNISNNSSPVLFKRSNNDLFDFNDCIRRFVVSCCLHSNNCRSASRNQSNNSSISIFNASFCSRIKRNFSLLRCN</sequence>
<comment type="caution">
    <text evidence="2">The sequence shown here is derived from an EMBL/GenBank/DDBJ whole genome shotgun (WGS) entry which is preliminary data.</text>
</comment>
<evidence type="ECO:0000256" key="1">
    <source>
        <dbReference type="SAM" id="MobiDB-lite"/>
    </source>
</evidence>
<name>A0ABQ8J4K0_DERPT</name>
<accession>A0ABQ8J4K0</accession>
<reference evidence="2 3" key="1">
    <citation type="journal article" date="2018" name="J. Allergy Clin. Immunol.">
        <title>High-quality assembly of Dermatophagoides pteronyssinus genome and transcriptome reveals a wide range of novel allergens.</title>
        <authorList>
            <person name="Liu X.Y."/>
            <person name="Yang K.Y."/>
            <person name="Wang M.Q."/>
            <person name="Kwok J.S."/>
            <person name="Zeng X."/>
            <person name="Yang Z."/>
            <person name="Xiao X.J."/>
            <person name="Lau C.P."/>
            <person name="Li Y."/>
            <person name="Huang Z.M."/>
            <person name="Ba J.G."/>
            <person name="Yim A.K."/>
            <person name="Ouyang C.Y."/>
            <person name="Ngai S.M."/>
            <person name="Chan T.F."/>
            <person name="Leung E.L."/>
            <person name="Liu L."/>
            <person name="Liu Z.G."/>
            <person name="Tsui S.K."/>
        </authorList>
    </citation>
    <scope>NUCLEOTIDE SEQUENCE [LARGE SCALE GENOMIC DNA]</scope>
    <source>
        <strain evidence="2">Derp</strain>
    </source>
</reference>
<organism evidence="2 3">
    <name type="scientific">Dermatophagoides pteronyssinus</name>
    <name type="common">European house dust mite</name>
    <dbReference type="NCBI Taxonomy" id="6956"/>
    <lineage>
        <taxon>Eukaryota</taxon>
        <taxon>Metazoa</taxon>
        <taxon>Ecdysozoa</taxon>
        <taxon>Arthropoda</taxon>
        <taxon>Chelicerata</taxon>
        <taxon>Arachnida</taxon>
        <taxon>Acari</taxon>
        <taxon>Acariformes</taxon>
        <taxon>Sarcoptiformes</taxon>
        <taxon>Astigmata</taxon>
        <taxon>Psoroptidia</taxon>
        <taxon>Analgoidea</taxon>
        <taxon>Pyroglyphidae</taxon>
        <taxon>Dermatophagoidinae</taxon>
        <taxon>Dermatophagoides</taxon>
    </lineage>
</organism>
<dbReference type="Proteomes" id="UP000887458">
    <property type="component" value="Unassembled WGS sequence"/>
</dbReference>
<reference evidence="2 3" key="2">
    <citation type="journal article" date="2022" name="Mol. Biol. Evol.">
        <title>Comparative Genomics Reveals Insights into the Divergent Evolution of Astigmatic Mites and Household Pest Adaptations.</title>
        <authorList>
            <person name="Xiong Q."/>
            <person name="Wan A.T."/>
            <person name="Liu X."/>
            <person name="Fung C.S."/>
            <person name="Xiao X."/>
            <person name="Malainual N."/>
            <person name="Hou J."/>
            <person name="Wang L."/>
            <person name="Wang M."/>
            <person name="Yang K.Y."/>
            <person name="Cui Y."/>
            <person name="Leung E.L."/>
            <person name="Nong W."/>
            <person name="Shin S.K."/>
            <person name="Au S.W."/>
            <person name="Jeong K.Y."/>
            <person name="Chew F.T."/>
            <person name="Hui J.H."/>
            <person name="Leung T.F."/>
            <person name="Tungtrongchitr A."/>
            <person name="Zhong N."/>
            <person name="Liu Z."/>
            <person name="Tsui S.K."/>
        </authorList>
    </citation>
    <scope>NUCLEOTIDE SEQUENCE [LARGE SCALE GENOMIC DNA]</scope>
    <source>
        <strain evidence="2">Derp</strain>
    </source>
</reference>
<protein>
    <submittedName>
        <fullName evidence="2">Uncharacterized protein</fullName>
    </submittedName>
</protein>
<dbReference type="EMBL" id="NJHN03000077">
    <property type="protein sequence ID" value="KAH9417285.1"/>
    <property type="molecule type" value="Genomic_DNA"/>
</dbReference>
<feature type="region of interest" description="Disordered" evidence="1">
    <location>
        <begin position="37"/>
        <end position="56"/>
    </location>
</feature>
<evidence type="ECO:0000313" key="2">
    <source>
        <dbReference type="EMBL" id="KAH9417285.1"/>
    </source>
</evidence>
<proteinExistence type="predicted"/>